<organism evidence="2 3">
    <name type="scientific">Polarella glacialis</name>
    <name type="common">Dinoflagellate</name>
    <dbReference type="NCBI Taxonomy" id="89957"/>
    <lineage>
        <taxon>Eukaryota</taxon>
        <taxon>Sar</taxon>
        <taxon>Alveolata</taxon>
        <taxon>Dinophyceae</taxon>
        <taxon>Suessiales</taxon>
        <taxon>Suessiaceae</taxon>
        <taxon>Polarella</taxon>
    </lineage>
</organism>
<feature type="region of interest" description="Disordered" evidence="1">
    <location>
        <begin position="23"/>
        <end position="74"/>
    </location>
</feature>
<feature type="compositionally biased region" description="Polar residues" evidence="1">
    <location>
        <begin position="174"/>
        <end position="184"/>
    </location>
</feature>
<keyword evidence="3" id="KW-1185">Reference proteome</keyword>
<comment type="caution">
    <text evidence="2">The sequence shown here is derived from an EMBL/GenBank/DDBJ whole genome shotgun (WGS) entry which is preliminary data.</text>
</comment>
<dbReference type="EMBL" id="CAJNNV010009150">
    <property type="protein sequence ID" value="CAE8597069.1"/>
    <property type="molecule type" value="Genomic_DNA"/>
</dbReference>
<protein>
    <submittedName>
        <fullName evidence="2">Uncharacterized protein</fullName>
    </submittedName>
</protein>
<feature type="compositionally biased region" description="Low complexity" evidence="1">
    <location>
        <begin position="122"/>
        <end position="147"/>
    </location>
</feature>
<sequence length="338" mass="35889">FITRGVSNPDLQRSAYLNLSQDLSATSAGSPSAASGLGGGDEGQDDDSQSAWLPTLQEAAESEPTSPWDTQVIEATYMNEVARKAEAERRLLEARETAHGEVPTPSPARSLRAAHGGGGSPHSGYAANGSPMNSSPMSPHSPSFSSGSGPGGIERSRSSPLNAWAENRGPASTVRASTGSVSKASMSSMMRGSGSMQEPWVYANGSPILKNRKSFMSLEQLFSLCKELKIFPDMVTRQAVVNIFKRSQCAGTASSHGGSNFGLLAQEAFVDAMGQIAIDAYSKEPYSAEYPSAHEKIYAFLLFKLKLGNQAAQQRALRERFHYGCSGRGPLVSRTISS</sequence>
<evidence type="ECO:0000313" key="2">
    <source>
        <dbReference type="EMBL" id="CAE8597069.1"/>
    </source>
</evidence>
<feature type="non-terminal residue" evidence="2">
    <location>
        <position position="1"/>
    </location>
</feature>
<dbReference type="OrthoDB" id="423627at2759"/>
<evidence type="ECO:0000256" key="1">
    <source>
        <dbReference type="SAM" id="MobiDB-lite"/>
    </source>
</evidence>
<feature type="compositionally biased region" description="Low complexity" evidence="1">
    <location>
        <begin position="24"/>
        <end position="35"/>
    </location>
</feature>
<gene>
    <name evidence="2" type="ORF">PGLA1383_LOCUS15521</name>
</gene>
<feature type="region of interest" description="Disordered" evidence="1">
    <location>
        <begin position="96"/>
        <end position="191"/>
    </location>
</feature>
<accession>A0A813EG35</accession>
<evidence type="ECO:0000313" key="3">
    <source>
        <dbReference type="Proteomes" id="UP000654075"/>
    </source>
</evidence>
<dbReference type="AlphaFoldDB" id="A0A813EG35"/>
<dbReference type="Proteomes" id="UP000654075">
    <property type="component" value="Unassembled WGS sequence"/>
</dbReference>
<name>A0A813EG35_POLGL</name>
<proteinExistence type="predicted"/>
<reference evidence="2" key="1">
    <citation type="submission" date="2021-02" db="EMBL/GenBank/DDBJ databases">
        <authorList>
            <person name="Dougan E. K."/>
            <person name="Rhodes N."/>
            <person name="Thang M."/>
            <person name="Chan C."/>
        </authorList>
    </citation>
    <scope>NUCLEOTIDE SEQUENCE</scope>
</reference>